<comment type="caution">
    <text evidence="2">The sequence shown here is derived from an EMBL/GenBank/DDBJ whole genome shotgun (WGS) entry which is preliminary data.</text>
</comment>
<feature type="domain" description="N-acetyltransferase" evidence="1">
    <location>
        <begin position="10"/>
        <end position="166"/>
    </location>
</feature>
<keyword evidence="3" id="KW-1185">Reference proteome</keyword>
<keyword evidence="2" id="KW-0808">Transferase</keyword>
<name>A0A0J8J8M6_9LIST</name>
<dbReference type="EMBL" id="AZHO01000007">
    <property type="protein sequence ID" value="KMT60676.1"/>
    <property type="molecule type" value="Genomic_DNA"/>
</dbReference>
<dbReference type="InterPro" id="IPR016181">
    <property type="entry name" value="Acyl_CoA_acyltransferase"/>
</dbReference>
<dbReference type="InterPro" id="IPR051908">
    <property type="entry name" value="Ribosomal_N-acetyltransferase"/>
</dbReference>
<dbReference type="RefSeq" id="WP_007475239.1">
    <property type="nucleotide sequence ID" value="NZ_KQ130610.1"/>
</dbReference>
<gene>
    <name evidence="2" type="ORF">X560_0804</name>
</gene>
<dbReference type="Proteomes" id="UP000052258">
    <property type="component" value="Unassembled WGS sequence"/>
</dbReference>
<dbReference type="GO" id="GO:0008999">
    <property type="term" value="F:protein-N-terminal-alanine acetyltransferase activity"/>
    <property type="evidence" value="ECO:0007669"/>
    <property type="project" value="TreeGrafter"/>
</dbReference>
<dbReference type="PATRIC" id="fig|1430899.3.peg.830"/>
<dbReference type="PANTHER" id="PTHR43441">
    <property type="entry name" value="RIBOSOMAL-PROTEIN-SERINE ACETYLTRANSFERASE"/>
    <property type="match status" value="1"/>
</dbReference>
<evidence type="ECO:0000313" key="3">
    <source>
        <dbReference type="Proteomes" id="UP000052258"/>
    </source>
</evidence>
<dbReference type="PROSITE" id="PS51186">
    <property type="entry name" value="GNAT"/>
    <property type="match status" value="1"/>
</dbReference>
<evidence type="ECO:0000259" key="1">
    <source>
        <dbReference type="PROSITE" id="PS51186"/>
    </source>
</evidence>
<dbReference type="Gene3D" id="3.40.630.30">
    <property type="match status" value="1"/>
</dbReference>
<sequence length="177" mass="20542">MFQQELENGIRIRVLEQSDIDAYHNLIMEAKDELKEWLTVSEKVATKEQTAENIAYQMKVNDPVPTLFMIEFENQLVGQISFHTVDDTNQSGEIGYWLLKAYQGHGIMTKALNFLITYGFMTLKFHRLEMKIAKGNTKSHLLAKRLGFRQEGVLKEAKYLNGQFIDYIVYGLLEQDK</sequence>
<dbReference type="SUPFAM" id="SSF55729">
    <property type="entry name" value="Acyl-CoA N-acyltransferases (Nat)"/>
    <property type="match status" value="1"/>
</dbReference>
<reference evidence="2 3" key="1">
    <citation type="journal article" date="2015" name="Genome Biol. Evol.">
        <title>Comparative Genomics of Listeria Sensu Lato: Genus-Wide Differences in Evolutionary Dynamics and the Progressive Gain of Complex, Potentially Pathogenicity-Related Traits through Lateral Gene Transfer.</title>
        <authorList>
            <person name="Chiara M."/>
            <person name="Caruso M."/>
            <person name="D'Erchia A.M."/>
            <person name="Manzari C."/>
            <person name="Fraccalvieri R."/>
            <person name="Goffredo E."/>
            <person name="Latorre L."/>
            <person name="Miccolupo A."/>
            <person name="Padalino I."/>
            <person name="Santagada G."/>
            <person name="Chiocco D."/>
            <person name="Pesole G."/>
            <person name="Horner D.S."/>
            <person name="Parisi A."/>
        </authorList>
    </citation>
    <scope>NUCLEOTIDE SEQUENCE [LARGE SCALE GENOMIC DNA]</scope>
    <source>
        <strain evidence="2 3">1991</strain>
    </source>
</reference>
<dbReference type="AlphaFoldDB" id="A0A0J8J8M6"/>
<proteinExistence type="predicted"/>
<accession>A0A0J8J8M6</accession>
<dbReference type="Pfam" id="PF13302">
    <property type="entry name" value="Acetyltransf_3"/>
    <property type="match status" value="1"/>
</dbReference>
<dbReference type="CDD" id="cd04301">
    <property type="entry name" value="NAT_SF"/>
    <property type="match status" value="1"/>
</dbReference>
<dbReference type="InterPro" id="IPR000182">
    <property type="entry name" value="GNAT_dom"/>
</dbReference>
<organism evidence="2 3">
    <name type="scientific">Listeria fleischmannii 1991</name>
    <dbReference type="NCBI Taxonomy" id="1430899"/>
    <lineage>
        <taxon>Bacteria</taxon>
        <taxon>Bacillati</taxon>
        <taxon>Bacillota</taxon>
        <taxon>Bacilli</taxon>
        <taxon>Bacillales</taxon>
        <taxon>Listeriaceae</taxon>
        <taxon>Listeria</taxon>
    </lineage>
</organism>
<dbReference type="GO" id="GO:0005737">
    <property type="term" value="C:cytoplasm"/>
    <property type="evidence" value="ECO:0007669"/>
    <property type="project" value="TreeGrafter"/>
</dbReference>
<dbReference type="GO" id="GO:1990189">
    <property type="term" value="F:protein N-terminal-serine acetyltransferase activity"/>
    <property type="evidence" value="ECO:0007669"/>
    <property type="project" value="TreeGrafter"/>
</dbReference>
<dbReference type="PANTHER" id="PTHR43441:SF11">
    <property type="entry name" value="RIBOSOMAL-PROTEIN-SERINE ACETYLTRANSFERASE"/>
    <property type="match status" value="1"/>
</dbReference>
<evidence type="ECO:0000313" key="2">
    <source>
        <dbReference type="EMBL" id="KMT60676.1"/>
    </source>
</evidence>
<protein>
    <submittedName>
        <fullName evidence="2">N-acetyltransferase GCN5</fullName>
    </submittedName>
</protein>